<dbReference type="GO" id="GO:0006352">
    <property type="term" value="P:DNA-templated transcription initiation"/>
    <property type="evidence" value="ECO:0007669"/>
    <property type="project" value="InterPro"/>
</dbReference>
<dbReference type="InterPro" id="IPR039425">
    <property type="entry name" value="RNA_pol_sigma-70-like"/>
</dbReference>
<dbReference type="InterPro" id="IPR007627">
    <property type="entry name" value="RNA_pol_sigma70_r2"/>
</dbReference>
<name>A0A1D7QZL6_9BACI</name>
<evidence type="ECO:0000259" key="6">
    <source>
        <dbReference type="Pfam" id="PF08281"/>
    </source>
</evidence>
<comment type="similarity">
    <text evidence="1">Belongs to the sigma-70 factor family. ECF subfamily.</text>
</comment>
<reference evidence="7 8" key="1">
    <citation type="submission" date="2015-08" db="EMBL/GenBank/DDBJ databases">
        <title>The complete genome sequence of Bacillus beveridgei MLTeJB.</title>
        <authorList>
            <person name="Hanson T.E."/>
            <person name="Mesa C."/>
            <person name="Basesman S.M."/>
            <person name="Oremland R.S."/>
        </authorList>
    </citation>
    <scope>NUCLEOTIDE SEQUENCE [LARGE SCALE GENOMIC DNA]</scope>
    <source>
        <strain evidence="7 8">MLTeJB</strain>
    </source>
</reference>
<organism evidence="7 8">
    <name type="scientific">Salisediminibacterium beveridgei</name>
    <dbReference type="NCBI Taxonomy" id="632773"/>
    <lineage>
        <taxon>Bacteria</taxon>
        <taxon>Bacillati</taxon>
        <taxon>Bacillota</taxon>
        <taxon>Bacilli</taxon>
        <taxon>Bacillales</taxon>
        <taxon>Bacillaceae</taxon>
        <taxon>Salisediminibacterium</taxon>
    </lineage>
</organism>
<dbReference type="NCBIfam" id="TIGR02937">
    <property type="entry name" value="sigma70-ECF"/>
    <property type="match status" value="1"/>
</dbReference>
<dbReference type="GO" id="GO:0016987">
    <property type="term" value="F:sigma factor activity"/>
    <property type="evidence" value="ECO:0007669"/>
    <property type="project" value="UniProtKB-KW"/>
</dbReference>
<dbReference type="Pfam" id="PF08281">
    <property type="entry name" value="Sigma70_r4_2"/>
    <property type="match status" value="1"/>
</dbReference>
<evidence type="ECO:0000313" key="7">
    <source>
        <dbReference type="EMBL" id="AOM84400.1"/>
    </source>
</evidence>
<protein>
    <submittedName>
        <fullName evidence="7">RNA polymerase sigma factor SigZ</fullName>
    </submittedName>
</protein>
<dbReference type="InterPro" id="IPR013325">
    <property type="entry name" value="RNA_pol_sigma_r2"/>
</dbReference>
<dbReference type="InterPro" id="IPR013249">
    <property type="entry name" value="RNA_pol_sigma70_r4_t2"/>
</dbReference>
<dbReference type="Proteomes" id="UP000094463">
    <property type="component" value="Chromosome"/>
</dbReference>
<dbReference type="InterPro" id="IPR014284">
    <property type="entry name" value="RNA_pol_sigma-70_dom"/>
</dbReference>
<keyword evidence="2" id="KW-0805">Transcription regulation</keyword>
<keyword evidence="4" id="KW-0804">Transcription</keyword>
<dbReference type="Pfam" id="PF04542">
    <property type="entry name" value="Sigma70_r2"/>
    <property type="match status" value="1"/>
</dbReference>
<evidence type="ECO:0000313" key="8">
    <source>
        <dbReference type="Proteomes" id="UP000094463"/>
    </source>
</evidence>
<dbReference type="InterPro" id="IPR036388">
    <property type="entry name" value="WH-like_DNA-bd_sf"/>
</dbReference>
<dbReference type="AlphaFoldDB" id="A0A1D7QZL6"/>
<dbReference type="STRING" id="632773.BBEV_3083"/>
<dbReference type="OrthoDB" id="9794508at2"/>
<accession>A0A1D7QZL6</accession>
<sequence length="184" mass="21575">MAAELDRMVETFEQELRGFVFKKVANPHDAEDVLQHVWLKALQQQDKIADVAHVRGWLYQIARHTVTDYYRKKRMEVPREHVQDEPGPVTFEEADNENLGCASYIQRELQKLPEKYQLPFSLYVEKGWKHKQISTHLDLSLSGSKTRVQRAKRQLKDILLNCCDVEVDAYGNVIRYEKKRVCCA</sequence>
<evidence type="ECO:0000256" key="1">
    <source>
        <dbReference type="ARBA" id="ARBA00010641"/>
    </source>
</evidence>
<feature type="domain" description="RNA polymerase sigma-70 region 2" evidence="5">
    <location>
        <begin position="8"/>
        <end position="74"/>
    </location>
</feature>
<dbReference type="SUPFAM" id="SSF88659">
    <property type="entry name" value="Sigma3 and sigma4 domains of RNA polymerase sigma factors"/>
    <property type="match status" value="1"/>
</dbReference>
<evidence type="ECO:0000256" key="2">
    <source>
        <dbReference type="ARBA" id="ARBA00023015"/>
    </source>
</evidence>
<dbReference type="PANTHER" id="PTHR43133:SF62">
    <property type="entry name" value="RNA POLYMERASE SIGMA FACTOR SIGZ"/>
    <property type="match status" value="1"/>
</dbReference>
<keyword evidence="8" id="KW-1185">Reference proteome</keyword>
<dbReference type="PANTHER" id="PTHR43133">
    <property type="entry name" value="RNA POLYMERASE ECF-TYPE SIGMA FACTO"/>
    <property type="match status" value="1"/>
</dbReference>
<proteinExistence type="inferred from homology"/>
<dbReference type="SUPFAM" id="SSF88946">
    <property type="entry name" value="Sigma2 domain of RNA polymerase sigma factors"/>
    <property type="match status" value="1"/>
</dbReference>
<evidence type="ECO:0000256" key="4">
    <source>
        <dbReference type="ARBA" id="ARBA00023163"/>
    </source>
</evidence>
<dbReference type="KEGG" id="bbev:BBEV_3083"/>
<keyword evidence="3" id="KW-0731">Sigma factor</keyword>
<dbReference type="Gene3D" id="1.10.1740.10">
    <property type="match status" value="1"/>
</dbReference>
<dbReference type="InterPro" id="IPR013324">
    <property type="entry name" value="RNA_pol_sigma_r3/r4-like"/>
</dbReference>
<dbReference type="GO" id="GO:0003677">
    <property type="term" value="F:DNA binding"/>
    <property type="evidence" value="ECO:0007669"/>
    <property type="project" value="InterPro"/>
</dbReference>
<dbReference type="RefSeq" id="WP_069366284.1">
    <property type="nucleotide sequence ID" value="NZ_CP012502.1"/>
</dbReference>
<gene>
    <name evidence="7" type="primary">sigZ</name>
    <name evidence="7" type="ORF">BBEV_3083</name>
</gene>
<dbReference type="Gene3D" id="1.10.10.10">
    <property type="entry name" value="Winged helix-like DNA-binding domain superfamily/Winged helix DNA-binding domain"/>
    <property type="match status" value="1"/>
</dbReference>
<evidence type="ECO:0000256" key="3">
    <source>
        <dbReference type="ARBA" id="ARBA00023082"/>
    </source>
</evidence>
<feature type="domain" description="RNA polymerase sigma factor 70 region 4 type 2" evidence="6">
    <location>
        <begin position="104"/>
        <end position="155"/>
    </location>
</feature>
<dbReference type="EMBL" id="CP012502">
    <property type="protein sequence ID" value="AOM84400.1"/>
    <property type="molecule type" value="Genomic_DNA"/>
</dbReference>
<evidence type="ECO:0000259" key="5">
    <source>
        <dbReference type="Pfam" id="PF04542"/>
    </source>
</evidence>